<reference evidence="2 3" key="1">
    <citation type="submission" date="2019-03" db="EMBL/GenBank/DDBJ databases">
        <title>Genomic Encyclopedia of Type Strains, Phase III (KMG-III): the genomes of soil and plant-associated and newly described type strains.</title>
        <authorList>
            <person name="Whitman W."/>
        </authorList>
    </citation>
    <scope>NUCLEOTIDE SEQUENCE [LARGE SCALE GENOMIC DNA]</scope>
    <source>
        <strain evidence="2 3">VKM Ac-2570</strain>
    </source>
</reference>
<keyword evidence="1" id="KW-0472">Membrane</keyword>
<dbReference type="Proteomes" id="UP000295447">
    <property type="component" value="Unassembled WGS sequence"/>
</dbReference>
<sequence>MLGLEGIVMVADRHLGGVLPLSARMGRQNKVLLGLLLFNGVSAVAGGLALMMEWIPEQASWVRHTDFPSNYFPGVILMALVGGTSLIAATALVKRTDGRQLAGIVAGTIMVFWIIGELASIRGFHFLQVIYLVTGALVVMLTPGRANGPAAAAVIRS</sequence>
<evidence type="ECO:0000313" key="2">
    <source>
        <dbReference type="EMBL" id="TDW15187.1"/>
    </source>
</evidence>
<dbReference type="RefSeq" id="WP_134123079.1">
    <property type="nucleotide sequence ID" value="NZ_SODF01000003.1"/>
</dbReference>
<keyword evidence="3" id="KW-1185">Reference proteome</keyword>
<keyword evidence="1" id="KW-1133">Transmembrane helix</keyword>
<feature type="transmembrane region" description="Helical" evidence="1">
    <location>
        <begin position="100"/>
        <end position="119"/>
    </location>
</feature>
<accession>A0A4R7ZCA2</accession>
<gene>
    <name evidence="2" type="ORF">EV650_6669</name>
</gene>
<dbReference type="EMBL" id="SODF01000003">
    <property type="protein sequence ID" value="TDW15187.1"/>
    <property type="molecule type" value="Genomic_DNA"/>
</dbReference>
<feature type="transmembrane region" description="Helical" evidence="1">
    <location>
        <begin position="71"/>
        <end position="93"/>
    </location>
</feature>
<organism evidence="2 3">
    <name type="scientific">Kribbella kalugense</name>
    <dbReference type="NCBI Taxonomy" id="2512221"/>
    <lineage>
        <taxon>Bacteria</taxon>
        <taxon>Bacillati</taxon>
        <taxon>Actinomycetota</taxon>
        <taxon>Actinomycetes</taxon>
        <taxon>Propionibacteriales</taxon>
        <taxon>Kribbellaceae</taxon>
        <taxon>Kribbella</taxon>
    </lineage>
</organism>
<protein>
    <submittedName>
        <fullName evidence="2">Uncharacterized protein</fullName>
    </submittedName>
</protein>
<proteinExistence type="predicted"/>
<keyword evidence="1" id="KW-0812">Transmembrane</keyword>
<feature type="transmembrane region" description="Helical" evidence="1">
    <location>
        <begin position="31"/>
        <end position="51"/>
    </location>
</feature>
<dbReference type="OrthoDB" id="3786985at2"/>
<comment type="caution">
    <text evidence="2">The sequence shown here is derived from an EMBL/GenBank/DDBJ whole genome shotgun (WGS) entry which is preliminary data.</text>
</comment>
<dbReference type="AlphaFoldDB" id="A0A4R7ZCA2"/>
<name>A0A4R7ZCA2_9ACTN</name>
<evidence type="ECO:0000256" key="1">
    <source>
        <dbReference type="SAM" id="Phobius"/>
    </source>
</evidence>
<evidence type="ECO:0000313" key="3">
    <source>
        <dbReference type="Proteomes" id="UP000295447"/>
    </source>
</evidence>
<feature type="transmembrane region" description="Helical" evidence="1">
    <location>
        <begin position="125"/>
        <end position="142"/>
    </location>
</feature>